<dbReference type="EMBL" id="CP001107">
    <property type="protein sequence ID" value="ACR76140.1"/>
    <property type="molecule type" value="Genomic_DNA"/>
</dbReference>
<name>C4ZF19_AGARV</name>
<sequence>MQIYYASTTCLQEMLIYKLKKRGCEKTRLSFFTSSSIFCVSCA</sequence>
<evidence type="ECO:0000313" key="2">
    <source>
        <dbReference type="Proteomes" id="UP000001477"/>
    </source>
</evidence>
<accession>C4ZF19</accession>
<reference evidence="1 2" key="1">
    <citation type="journal article" date="2009" name="Proc. Natl. Acad. Sci. U.S.A.">
        <title>Characterizing a model human gut microbiota composed of members of its two dominant bacterial phyla.</title>
        <authorList>
            <person name="Mahowald M.A."/>
            <person name="Rey F.E."/>
            <person name="Seedorf H."/>
            <person name="Turnbaugh P.J."/>
            <person name="Fulton R.S."/>
            <person name="Wollam A."/>
            <person name="Shah N."/>
            <person name="Wang C."/>
            <person name="Magrini V."/>
            <person name="Wilson R.K."/>
            <person name="Cantarel B.L."/>
            <person name="Coutinho P.M."/>
            <person name="Henrissat B."/>
            <person name="Crock L.W."/>
            <person name="Russell A."/>
            <person name="Verberkmoes N.C."/>
            <person name="Hettich R.L."/>
            <person name="Gordon J.I."/>
        </authorList>
    </citation>
    <scope>NUCLEOTIDE SEQUENCE [LARGE SCALE GENOMIC DNA]</scope>
    <source>
        <strain evidence="2">ATCC 33656 / DSM 3377 / JCM 17463 / KCTC 5835 / LMG 30912 / VPI 0990</strain>
    </source>
</reference>
<organism evidence="1 2">
    <name type="scientific">Agathobacter rectalis (strain ATCC 33656 / DSM 3377 / JCM 17463 / KCTC 5835 / VPI 0990)</name>
    <name type="common">Eubacterium rectale</name>
    <dbReference type="NCBI Taxonomy" id="515619"/>
    <lineage>
        <taxon>Bacteria</taxon>
        <taxon>Bacillati</taxon>
        <taxon>Bacillota</taxon>
        <taxon>Clostridia</taxon>
        <taxon>Lachnospirales</taxon>
        <taxon>Lachnospiraceae</taxon>
        <taxon>Agathobacter</taxon>
    </lineage>
</organism>
<dbReference type="AlphaFoldDB" id="C4ZF19"/>
<dbReference type="PaxDb" id="515619-EUBREC_2409"/>
<dbReference type="STRING" id="515619.EUBREC_2409"/>
<dbReference type="Proteomes" id="UP000001477">
    <property type="component" value="Chromosome"/>
</dbReference>
<evidence type="ECO:0000313" key="1">
    <source>
        <dbReference type="EMBL" id="ACR76140.1"/>
    </source>
</evidence>
<protein>
    <submittedName>
        <fullName evidence="1">Uncharacterized protein</fullName>
    </submittedName>
</protein>
<gene>
    <name evidence="1" type="ordered locus">EUBREC_2409</name>
</gene>
<proteinExistence type="predicted"/>
<dbReference type="HOGENOM" id="CLU_3233774_0_0_9"/>
<dbReference type="KEGG" id="ere:EUBREC_2409"/>